<dbReference type="FunFam" id="3.40.50.720:FF:000084">
    <property type="entry name" value="Short-chain dehydrogenase reductase"/>
    <property type="match status" value="1"/>
</dbReference>
<accession>A0A6J7A4C8</accession>
<dbReference type="PRINTS" id="PR00080">
    <property type="entry name" value="SDRFAMILY"/>
</dbReference>
<dbReference type="PANTHER" id="PTHR42879">
    <property type="entry name" value="3-OXOACYL-(ACYL-CARRIER-PROTEIN) REDUCTASE"/>
    <property type="match status" value="1"/>
</dbReference>
<comment type="similarity">
    <text evidence="1">Belongs to the short-chain dehydrogenases/reductases (SDR) family.</text>
</comment>
<organism evidence="2">
    <name type="scientific">freshwater metagenome</name>
    <dbReference type="NCBI Taxonomy" id="449393"/>
    <lineage>
        <taxon>unclassified sequences</taxon>
        <taxon>metagenomes</taxon>
        <taxon>ecological metagenomes</taxon>
    </lineage>
</organism>
<dbReference type="SUPFAM" id="SSF51735">
    <property type="entry name" value="NAD(P)-binding Rossmann-fold domains"/>
    <property type="match status" value="1"/>
</dbReference>
<gene>
    <name evidence="2" type="ORF">UFOPK3139_01142</name>
</gene>
<dbReference type="InterPro" id="IPR050259">
    <property type="entry name" value="SDR"/>
</dbReference>
<reference evidence="2" key="1">
    <citation type="submission" date="2020-05" db="EMBL/GenBank/DDBJ databases">
        <authorList>
            <person name="Chiriac C."/>
            <person name="Salcher M."/>
            <person name="Ghai R."/>
            <person name="Kavagutti S V."/>
        </authorList>
    </citation>
    <scope>NUCLEOTIDE SEQUENCE</scope>
</reference>
<dbReference type="InterPro" id="IPR002347">
    <property type="entry name" value="SDR_fam"/>
</dbReference>
<dbReference type="PROSITE" id="PS00061">
    <property type="entry name" value="ADH_SHORT"/>
    <property type="match status" value="1"/>
</dbReference>
<dbReference type="Pfam" id="PF13561">
    <property type="entry name" value="adh_short_C2"/>
    <property type="match status" value="1"/>
</dbReference>
<dbReference type="InterPro" id="IPR020904">
    <property type="entry name" value="Sc_DH/Rdtase_CS"/>
</dbReference>
<evidence type="ECO:0000256" key="1">
    <source>
        <dbReference type="ARBA" id="ARBA00006484"/>
    </source>
</evidence>
<dbReference type="Gene3D" id="3.40.50.720">
    <property type="entry name" value="NAD(P)-binding Rossmann-like Domain"/>
    <property type="match status" value="1"/>
</dbReference>
<evidence type="ECO:0000313" key="2">
    <source>
        <dbReference type="EMBL" id="CAB4827672.1"/>
    </source>
</evidence>
<dbReference type="GO" id="GO:0032787">
    <property type="term" value="P:monocarboxylic acid metabolic process"/>
    <property type="evidence" value="ECO:0007669"/>
    <property type="project" value="UniProtKB-ARBA"/>
</dbReference>
<protein>
    <submittedName>
        <fullName evidence="2">Unannotated protein</fullName>
    </submittedName>
</protein>
<dbReference type="AlphaFoldDB" id="A0A6J7A4C8"/>
<sequence>MSFSIDLAGRTALVTGAGQGVGLGIAQALAAAGAEVLVNDLRDQRAAEAVQLITDAGGRARSAVFDVTDPAAVGSVIREAGGVDILVNNAGNAGVSGFGSLDPFVATTPESWEPYLQVNLYGVMHCTHAALPRMIDQKWGRIITIVSDAGRTGEAYMAAYCAAKAGAAGFGRAIAHEVARFNITSNNIALGTMKTPLAGDFWDEPRNPQAQAMLKQYLVRRPGDPADIAGMALYLASDLASWVTGQTYPVNGGVSFAL</sequence>
<dbReference type="InterPro" id="IPR036291">
    <property type="entry name" value="NAD(P)-bd_dom_sf"/>
</dbReference>
<proteinExistence type="inferred from homology"/>
<dbReference type="PRINTS" id="PR00081">
    <property type="entry name" value="GDHRDH"/>
</dbReference>
<name>A0A6J7A4C8_9ZZZZ</name>
<dbReference type="EMBL" id="CAFABA010000037">
    <property type="protein sequence ID" value="CAB4827672.1"/>
    <property type="molecule type" value="Genomic_DNA"/>
</dbReference>
<dbReference type="PANTHER" id="PTHR42879:SF2">
    <property type="entry name" value="3-OXOACYL-[ACYL-CARRIER-PROTEIN] REDUCTASE FABG"/>
    <property type="match status" value="1"/>
</dbReference>